<dbReference type="PROSITE" id="PS50102">
    <property type="entry name" value="RRM"/>
    <property type="match status" value="1"/>
</dbReference>
<dbReference type="GO" id="GO:0003723">
    <property type="term" value="F:RNA binding"/>
    <property type="evidence" value="ECO:0007669"/>
    <property type="project" value="UniProtKB-UniRule"/>
</dbReference>
<dbReference type="InterPro" id="IPR012677">
    <property type="entry name" value="Nucleotide-bd_a/b_plait_sf"/>
</dbReference>
<organism evidence="5 6">
    <name type="scientific">Tachuris rubrigastra</name>
    <dbReference type="NCBI Taxonomy" id="495162"/>
    <lineage>
        <taxon>Eukaryota</taxon>
        <taxon>Metazoa</taxon>
        <taxon>Chordata</taxon>
        <taxon>Craniata</taxon>
        <taxon>Vertebrata</taxon>
        <taxon>Euteleostomi</taxon>
        <taxon>Archelosauria</taxon>
        <taxon>Archosauria</taxon>
        <taxon>Dinosauria</taxon>
        <taxon>Saurischia</taxon>
        <taxon>Theropoda</taxon>
        <taxon>Coelurosauria</taxon>
        <taxon>Aves</taxon>
        <taxon>Neognathae</taxon>
        <taxon>Neoaves</taxon>
        <taxon>Telluraves</taxon>
        <taxon>Australaves</taxon>
        <taxon>Passeriformes</taxon>
        <taxon>Tyrannidae</taxon>
        <taxon>Tachuris</taxon>
    </lineage>
</organism>
<feature type="non-terminal residue" evidence="5">
    <location>
        <position position="1"/>
    </location>
</feature>
<evidence type="ECO:0000259" key="4">
    <source>
        <dbReference type="PROSITE" id="PS50102"/>
    </source>
</evidence>
<dbReference type="Proteomes" id="UP000540952">
    <property type="component" value="Unassembled WGS sequence"/>
</dbReference>
<dbReference type="InterPro" id="IPR000504">
    <property type="entry name" value="RRM_dom"/>
</dbReference>
<dbReference type="SUPFAM" id="SSF54928">
    <property type="entry name" value="RNA-binding domain, RBD"/>
    <property type="match status" value="1"/>
</dbReference>
<dbReference type="GO" id="GO:0043226">
    <property type="term" value="C:organelle"/>
    <property type="evidence" value="ECO:0007669"/>
    <property type="project" value="UniProtKB-ARBA"/>
</dbReference>
<evidence type="ECO:0000313" key="5">
    <source>
        <dbReference type="EMBL" id="NWR40199.1"/>
    </source>
</evidence>
<feature type="region of interest" description="Disordered" evidence="3">
    <location>
        <begin position="133"/>
        <end position="164"/>
    </location>
</feature>
<dbReference type="FunFam" id="3.30.70.330:FF:000119">
    <property type="entry name" value="RNA-binding motif protein, X chromosome"/>
    <property type="match status" value="1"/>
</dbReference>
<feature type="non-terminal residue" evidence="5">
    <location>
        <position position="164"/>
    </location>
</feature>
<reference evidence="5 6" key="1">
    <citation type="submission" date="2019-09" db="EMBL/GenBank/DDBJ databases">
        <title>Bird 10,000 Genomes (B10K) Project - Family phase.</title>
        <authorList>
            <person name="Zhang G."/>
        </authorList>
    </citation>
    <scope>NUCLEOTIDE SEQUENCE [LARGE SCALE GENOMIC DNA]</scope>
    <source>
        <strain evidence="5">B10K-CU-031-13</strain>
        <tissue evidence="5">Muscle</tissue>
    </source>
</reference>
<dbReference type="PANTHER" id="PTHR48034">
    <property type="entry name" value="TRANSFORMER-2 SEX-DETERMINING PROTEIN-RELATED"/>
    <property type="match status" value="1"/>
</dbReference>
<dbReference type="EMBL" id="VZRD01000971">
    <property type="protein sequence ID" value="NWR40199.1"/>
    <property type="molecule type" value="Genomic_DNA"/>
</dbReference>
<evidence type="ECO:0000256" key="3">
    <source>
        <dbReference type="SAM" id="MobiDB-lite"/>
    </source>
</evidence>
<feature type="region of interest" description="Disordered" evidence="3">
    <location>
        <begin position="66"/>
        <end position="118"/>
    </location>
</feature>
<accession>A0A7K4WZY6</accession>
<keyword evidence="1 2" id="KW-0694">RNA-binding</keyword>
<dbReference type="Pfam" id="PF00076">
    <property type="entry name" value="RRM_1"/>
    <property type="match status" value="1"/>
</dbReference>
<keyword evidence="6" id="KW-1185">Reference proteome</keyword>
<evidence type="ECO:0000256" key="2">
    <source>
        <dbReference type="PROSITE-ProRule" id="PRU00176"/>
    </source>
</evidence>
<protein>
    <submittedName>
        <fullName evidence="5">RBMX protein</fullName>
    </submittedName>
</protein>
<comment type="caution">
    <text evidence="5">The sequence shown here is derived from an EMBL/GenBank/DDBJ whole genome shotgun (WGS) entry which is preliminary data.</text>
</comment>
<dbReference type="SMART" id="SM00360">
    <property type="entry name" value="RRM"/>
    <property type="match status" value="1"/>
</dbReference>
<name>A0A7K4WZY6_9TYRA</name>
<feature type="domain" description="RRM" evidence="4">
    <location>
        <begin position="1"/>
        <end position="75"/>
    </location>
</feature>
<dbReference type="InterPro" id="IPR035979">
    <property type="entry name" value="RBD_domain_sf"/>
</dbReference>
<gene>
    <name evidence="5" type="primary">Rbmx_1</name>
    <name evidence="5" type="ORF">TACRUB_R09297</name>
</gene>
<dbReference type="InterPro" id="IPR050441">
    <property type="entry name" value="RBM"/>
</dbReference>
<dbReference type="AlphaFoldDB" id="A0A7K4WZY6"/>
<sequence>VGGLITETNEKALKAVFGKYGCIVEVLLMKDRETNKSRGFAFVTFESPADAKDAARDMNGKSLDVKAIKVEQATKPSLKSGGRRGLPSPPRSRGRPRGLRGARGGNYAYRDYGYSSSPDEYFSRGYSFSSYSDRDGYGGGRDRDYSDHPSGGSYRDSYESYGNS</sequence>
<evidence type="ECO:0000256" key="1">
    <source>
        <dbReference type="ARBA" id="ARBA00022884"/>
    </source>
</evidence>
<proteinExistence type="predicted"/>
<dbReference type="Gene3D" id="3.30.70.330">
    <property type="match status" value="1"/>
</dbReference>
<dbReference type="CDD" id="cd12382">
    <property type="entry name" value="RRM_RBMX_like"/>
    <property type="match status" value="1"/>
</dbReference>
<evidence type="ECO:0000313" key="6">
    <source>
        <dbReference type="Proteomes" id="UP000540952"/>
    </source>
</evidence>
<feature type="compositionally biased region" description="Basic and acidic residues" evidence="3">
    <location>
        <begin position="133"/>
        <end position="147"/>
    </location>
</feature>